<keyword evidence="1" id="KW-1133">Transmembrane helix</keyword>
<organism evidence="2 3">
    <name type="scientific">Paenibacillus polygoni</name>
    <dbReference type="NCBI Taxonomy" id="3050112"/>
    <lineage>
        <taxon>Bacteria</taxon>
        <taxon>Bacillati</taxon>
        <taxon>Bacillota</taxon>
        <taxon>Bacilli</taxon>
        <taxon>Bacillales</taxon>
        <taxon>Paenibacillaceae</taxon>
        <taxon>Paenibacillus</taxon>
    </lineage>
</organism>
<dbReference type="EMBL" id="CP127162">
    <property type="protein sequence ID" value="WIV21204.1"/>
    <property type="molecule type" value="Genomic_DNA"/>
</dbReference>
<keyword evidence="3" id="KW-1185">Reference proteome</keyword>
<evidence type="ECO:0000256" key="1">
    <source>
        <dbReference type="SAM" id="Phobius"/>
    </source>
</evidence>
<accession>A0ABY8XB51</accession>
<gene>
    <name evidence="2" type="ORF">QPK24_11260</name>
</gene>
<dbReference type="Proteomes" id="UP001236415">
    <property type="component" value="Chromosome"/>
</dbReference>
<evidence type="ECO:0000313" key="3">
    <source>
        <dbReference type="Proteomes" id="UP001236415"/>
    </source>
</evidence>
<evidence type="ECO:0000313" key="2">
    <source>
        <dbReference type="EMBL" id="WIV21204.1"/>
    </source>
</evidence>
<sequence>MEHDKEIQEIKERLKNVESQLKQKSRFSGFSITVLIGIVFVVLFLIAVGSYQFVSGG</sequence>
<keyword evidence="1" id="KW-0472">Membrane</keyword>
<proteinExistence type="predicted"/>
<keyword evidence="1" id="KW-0812">Transmembrane</keyword>
<reference evidence="2 3" key="1">
    <citation type="submission" date="2023-06" db="EMBL/GenBank/DDBJ databases">
        <title>Paenibacillus polygonum sp. nov., an endophytic bacterium, isolated from Polygonum lapathifolium L. in Nanji Wetland National Nature Reserve, South of Poyang Lake, Jiangxi Province, China.</title>
        <authorList>
            <person name="Yu Z."/>
        </authorList>
    </citation>
    <scope>NUCLEOTIDE SEQUENCE [LARGE SCALE GENOMIC DNA]</scope>
    <source>
        <strain evidence="2 3">C31</strain>
    </source>
</reference>
<feature type="transmembrane region" description="Helical" evidence="1">
    <location>
        <begin position="30"/>
        <end position="54"/>
    </location>
</feature>
<protein>
    <submittedName>
        <fullName evidence="2">Uncharacterized protein</fullName>
    </submittedName>
</protein>
<name>A0ABY8XB51_9BACL</name>
<dbReference type="RefSeq" id="WP_285748755.1">
    <property type="nucleotide sequence ID" value="NZ_CP127162.1"/>
</dbReference>